<dbReference type="Pfam" id="PF08269">
    <property type="entry name" value="dCache_2"/>
    <property type="match status" value="1"/>
</dbReference>
<dbReference type="Gene3D" id="3.30.450.20">
    <property type="entry name" value="PAS domain"/>
    <property type="match status" value="1"/>
</dbReference>
<dbReference type="SUPFAM" id="SSF58104">
    <property type="entry name" value="Methyl-accepting chemotaxis protein (MCP) signaling domain"/>
    <property type="match status" value="1"/>
</dbReference>
<gene>
    <name evidence="12" type="ORF">MetexDRAFT_5161</name>
</gene>
<dbReference type="Pfam" id="PF00672">
    <property type="entry name" value="HAMP"/>
    <property type="match status" value="1"/>
</dbReference>
<evidence type="ECO:0000259" key="10">
    <source>
        <dbReference type="PROSITE" id="PS50111"/>
    </source>
</evidence>
<evidence type="ECO:0000256" key="5">
    <source>
        <dbReference type="ARBA" id="ARBA00023136"/>
    </source>
</evidence>
<dbReference type="PRINTS" id="PR00260">
    <property type="entry name" value="CHEMTRNSDUCR"/>
</dbReference>
<dbReference type="Proteomes" id="UP000004382">
    <property type="component" value="Unassembled WGS sequence"/>
</dbReference>
<dbReference type="GO" id="GO:0005886">
    <property type="term" value="C:plasma membrane"/>
    <property type="evidence" value="ECO:0007669"/>
    <property type="project" value="UniProtKB-SubCell"/>
</dbReference>
<evidence type="ECO:0000256" key="2">
    <source>
        <dbReference type="ARBA" id="ARBA00022475"/>
    </source>
</evidence>
<evidence type="ECO:0000256" key="1">
    <source>
        <dbReference type="ARBA" id="ARBA00004651"/>
    </source>
</evidence>
<dbReference type="SMART" id="SM01049">
    <property type="entry name" value="Cache_2"/>
    <property type="match status" value="1"/>
</dbReference>
<dbReference type="GO" id="GO:0004888">
    <property type="term" value="F:transmembrane signaling receptor activity"/>
    <property type="evidence" value="ECO:0007669"/>
    <property type="project" value="InterPro"/>
</dbReference>
<comment type="subcellular location">
    <subcellularLocation>
        <location evidence="1">Cell membrane</location>
        <topology evidence="1">Multi-pass membrane protein</topology>
    </subcellularLocation>
</comment>
<dbReference type="SMART" id="SM00304">
    <property type="entry name" value="HAMP"/>
    <property type="match status" value="1"/>
</dbReference>
<dbReference type="PROSITE" id="PS50111">
    <property type="entry name" value="CHEMOTAXIS_TRANSDUC_2"/>
    <property type="match status" value="1"/>
</dbReference>
<dbReference type="InterPro" id="IPR033480">
    <property type="entry name" value="sCache_2"/>
</dbReference>
<dbReference type="InterPro" id="IPR004010">
    <property type="entry name" value="Double_Cache_2"/>
</dbReference>
<protein>
    <submittedName>
        <fullName evidence="12">Methyl-accepting chemotaxis sensory transducer with Cache sensor</fullName>
    </submittedName>
</protein>
<proteinExistence type="inferred from homology"/>
<evidence type="ECO:0000313" key="13">
    <source>
        <dbReference type="Proteomes" id="UP000004382"/>
    </source>
</evidence>
<feature type="transmembrane region" description="Helical" evidence="9">
    <location>
        <begin position="186"/>
        <end position="207"/>
    </location>
</feature>
<evidence type="ECO:0000256" key="4">
    <source>
        <dbReference type="ARBA" id="ARBA00022989"/>
    </source>
</evidence>
<evidence type="ECO:0000259" key="11">
    <source>
        <dbReference type="PROSITE" id="PS50885"/>
    </source>
</evidence>
<keyword evidence="2" id="KW-1003">Cell membrane</keyword>
<dbReference type="RefSeq" id="WP_003604838.1">
    <property type="nucleotide sequence ID" value="NZ_AGJK01000227.1"/>
</dbReference>
<keyword evidence="5 9" id="KW-0472">Membrane</keyword>
<keyword evidence="3 9" id="KW-0812">Transmembrane</keyword>
<dbReference type="EMBL" id="AGJK01000227">
    <property type="protein sequence ID" value="EHP89946.1"/>
    <property type="molecule type" value="Genomic_DNA"/>
</dbReference>
<dbReference type="Pfam" id="PF00015">
    <property type="entry name" value="MCPsignal"/>
    <property type="match status" value="1"/>
</dbReference>
<evidence type="ECO:0000256" key="7">
    <source>
        <dbReference type="ARBA" id="ARBA00029447"/>
    </source>
</evidence>
<comment type="caution">
    <text evidence="12">The sequence shown here is derived from an EMBL/GenBank/DDBJ whole genome shotgun (WGS) entry which is preliminary data.</text>
</comment>
<organism evidence="12 13">
    <name type="scientific">Methylorubrum extorquens DSM 13060</name>
    <dbReference type="NCBI Taxonomy" id="882800"/>
    <lineage>
        <taxon>Bacteria</taxon>
        <taxon>Pseudomonadati</taxon>
        <taxon>Pseudomonadota</taxon>
        <taxon>Alphaproteobacteria</taxon>
        <taxon>Hyphomicrobiales</taxon>
        <taxon>Methylobacteriaceae</taxon>
        <taxon>Methylorubrum</taxon>
    </lineage>
</organism>
<evidence type="ECO:0000256" key="6">
    <source>
        <dbReference type="ARBA" id="ARBA00023224"/>
    </source>
</evidence>
<dbReference type="InterPro" id="IPR003660">
    <property type="entry name" value="HAMP_dom"/>
</dbReference>
<feature type="domain" description="HAMP" evidence="11">
    <location>
        <begin position="209"/>
        <end position="262"/>
    </location>
</feature>
<evidence type="ECO:0000256" key="3">
    <source>
        <dbReference type="ARBA" id="ARBA00022692"/>
    </source>
</evidence>
<dbReference type="PATRIC" id="fig|882800.3.peg.5041"/>
<keyword evidence="6 8" id="KW-0807">Transducer</keyword>
<keyword evidence="4 9" id="KW-1133">Transmembrane helix</keyword>
<name>H1KR98_METEX</name>
<evidence type="ECO:0000256" key="8">
    <source>
        <dbReference type="PROSITE-ProRule" id="PRU00284"/>
    </source>
</evidence>
<dbReference type="PANTHER" id="PTHR32089">
    <property type="entry name" value="METHYL-ACCEPTING CHEMOTAXIS PROTEIN MCPB"/>
    <property type="match status" value="1"/>
</dbReference>
<dbReference type="InterPro" id="IPR004089">
    <property type="entry name" value="MCPsignal_dom"/>
</dbReference>
<dbReference type="CDD" id="cd06225">
    <property type="entry name" value="HAMP"/>
    <property type="match status" value="1"/>
</dbReference>
<dbReference type="PANTHER" id="PTHR32089:SF112">
    <property type="entry name" value="LYSOZYME-LIKE PROTEIN-RELATED"/>
    <property type="match status" value="1"/>
</dbReference>
<accession>H1KR98</accession>
<dbReference type="Gene3D" id="1.10.287.950">
    <property type="entry name" value="Methyl-accepting chemotaxis protein"/>
    <property type="match status" value="1"/>
</dbReference>
<comment type="similarity">
    <text evidence="7">Belongs to the methyl-accepting chemotaxis (MCP) protein family.</text>
</comment>
<reference evidence="12 13" key="1">
    <citation type="submission" date="2011-09" db="EMBL/GenBank/DDBJ databases">
        <title>The draft genome of Methylobacterium extorquens DSM 13060.</title>
        <authorList>
            <consortium name="US DOE Joint Genome Institute (JGI-PGF)"/>
            <person name="Lucas S."/>
            <person name="Han J."/>
            <person name="Lapidus A."/>
            <person name="Cheng J.-F."/>
            <person name="Goodwin L."/>
            <person name="Pitluck S."/>
            <person name="Peters L."/>
            <person name="Land M.L."/>
            <person name="Hauser L."/>
            <person name="Koskimaki J."/>
            <person name="Halonen O."/>
            <person name="Pirttila A."/>
            <person name="Frank C."/>
            <person name="Woyke T.J."/>
        </authorList>
    </citation>
    <scope>NUCLEOTIDE SEQUENCE [LARGE SCALE GENOMIC DNA]</scope>
    <source>
        <strain evidence="12 13">DSM 13060</strain>
    </source>
</reference>
<evidence type="ECO:0000313" key="12">
    <source>
        <dbReference type="EMBL" id="EHP89946.1"/>
    </source>
</evidence>
<dbReference type="PROSITE" id="PS50885">
    <property type="entry name" value="HAMP"/>
    <property type="match status" value="1"/>
</dbReference>
<dbReference type="GO" id="GO:0006935">
    <property type="term" value="P:chemotaxis"/>
    <property type="evidence" value="ECO:0007669"/>
    <property type="project" value="InterPro"/>
</dbReference>
<dbReference type="Gene3D" id="1.10.8.500">
    <property type="entry name" value="HAMP domain in histidine kinase"/>
    <property type="match status" value="1"/>
</dbReference>
<dbReference type="AlphaFoldDB" id="H1KR98"/>
<dbReference type="GO" id="GO:0007165">
    <property type="term" value="P:signal transduction"/>
    <property type="evidence" value="ECO:0007669"/>
    <property type="project" value="UniProtKB-KW"/>
</dbReference>
<sequence>MKLSIGAKIQSITLVALLGLAAVVGLAAYDLHGAIAEARAIKTRDLVTTAHGVLAHFEAEERAGRMSRDKAQATAVATVKALRYAGKEYFWINDMQPRMIMHAAKPELDGKDVSELRDPNGKALFRDMVEVVKASGSGYVPYQWAKPGAEQPVDKISYVQGFAPWGWIIGSGVYADDTAAQMRPTMISLLAGLLVTASLVGTIAFLIGRGISRPALTLADVMGALAAGDLTKQVPATRRHDEIGRMIEATRVFKDGLARARALEAEAAEAKVTAEAERKAALRGMADGFERVVGSIVGTVTSAATELRETAQSMAGTAAETASQSTTVAAAAEQAASNVSTVAAAAEELGASVQEIARQVNGSANLARTADAEASRTTELVRELETATVRIGEAAGLITNIASQTNLLALNATIEAARAGEAGRGFAVVAAEVKELAAQTARATEEISGEISRIQTATGHAVSVIGGIAKRIREMNEVATSIASAVEEQGVATQEIVRNVSQAAVGTGEVTHTIAGVAQASEHTGVAATQVLASASDLSQQSERLNGEVSRFLATVRAA</sequence>
<feature type="domain" description="Methyl-accepting transducer" evidence="10">
    <location>
        <begin position="303"/>
        <end position="539"/>
    </location>
</feature>
<dbReference type="SMART" id="SM00283">
    <property type="entry name" value="MA"/>
    <property type="match status" value="1"/>
</dbReference>
<dbReference type="InterPro" id="IPR004090">
    <property type="entry name" value="Chemotax_Me-accpt_rcpt"/>
</dbReference>
<evidence type="ECO:0000256" key="9">
    <source>
        <dbReference type="SAM" id="Phobius"/>
    </source>
</evidence>